<proteinExistence type="predicted"/>
<sequence length="44" mass="4943">MTPGYSRLLVFEWVLPDTGAPLYPALLDINMMALLAGMERSEMQ</sequence>
<dbReference type="OrthoDB" id="3340390at2759"/>
<dbReference type="Proteomes" id="UP000469558">
    <property type="component" value="Unassembled WGS sequence"/>
</dbReference>
<keyword evidence="2" id="KW-1185">Reference proteome</keyword>
<reference evidence="1 2" key="1">
    <citation type="submission" date="2018-05" db="EMBL/GenBank/DDBJ databases">
        <title>Genome sequencing and assembly of the regulated plant pathogen Lachnellula willkommii and related sister species for the development of diagnostic species identification markers.</title>
        <authorList>
            <person name="Giroux E."/>
            <person name="Bilodeau G."/>
        </authorList>
    </citation>
    <scope>NUCLEOTIDE SEQUENCE [LARGE SCALE GENOMIC DNA]</scope>
    <source>
        <strain evidence="1 2">CBS 268.59</strain>
    </source>
</reference>
<comment type="caution">
    <text evidence="1">The sequence shown here is derived from an EMBL/GenBank/DDBJ whole genome shotgun (WGS) entry which is preliminary data.</text>
</comment>
<dbReference type="AlphaFoldDB" id="A0A8T9C9Y0"/>
<dbReference type="Gene3D" id="3.40.50.150">
    <property type="entry name" value="Vaccinia Virus protein VP39"/>
    <property type="match status" value="1"/>
</dbReference>
<dbReference type="EMBL" id="QGMK01000300">
    <property type="protein sequence ID" value="TVY82569.1"/>
    <property type="molecule type" value="Genomic_DNA"/>
</dbReference>
<name>A0A8T9C9Y0_9HELO</name>
<gene>
    <name evidence="1" type="ORF">LSUE1_G002071</name>
</gene>
<dbReference type="InterPro" id="IPR029063">
    <property type="entry name" value="SAM-dependent_MTases_sf"/>
</dbReference>
<feature type="non-terminal residue" evidence="1">
    <location>
        <position position="44"/>
    </location>
</feature>
<evidence type="ECO:0000313" key="2">
    <source>
        <dbReference type="Proteomes" id="UP000469558"/>
    </source>
</evidence>
<evidence type="ECO:0000313" key="1">
    <source>
        <dbReference type="EMBL" id="TVY82569.1"/>
    </source>
</evidence>
<accession>A0A8T9C9Y0</accession>
<organism evidence="1 2">
    <name type="scientific">Lachnellula suecica</name>
    <dbReference type="NCBI Taxonomy" id="602035"/>
    <lineage>
        <taxon>Eukaryota</taxon>
        <taxon>Fungi</taxon>
        <taxon>Dikarya</taxon>
        <taxon>Ascomycota</taxon>
        <taxon>Pezizomycotina</taxon>
        <taxon>Leotiomycetes</taxon>
        <taxon>Helotiales</taxon>
        <taxon>Lachnaceae</taxon>
        <taxon>Lachnellula</taxon>
    </lineage>
</organism>
<protein>
    <submittedName>
        <fullName evidence="1">Uncharacterized protein</fullName>
    </submittedName>
</protein>